<evidence type="ECO:0000256" key="1">
    <source>
        <dbReference type="ARBA" id="ARBA00007398"/>
    </source>
</evidence>
<gene>
    <name evidence="4" type="ORF">D0Z07_6126</name>
</gene>
<comment type="caution">
    <text evidence="4">The sequence shown here is derived from an EMBL/GenBank/DDBJ whole genome shotgun (WGS) entry which is preliminary data.</text>
</comment>
<dbReference type="EMBL" id="VNKQ01000014">
    <property type="protein sequence ID" value="KAG0646855.1"/>
    <property type="molecule type" value="Genomic_DNA"/>
</dbReference>
<dbReference type="Pfam" id="PF12813">
    <property type="entry name" value="XPG_I_2"/>
    <property type="match status" value="1"/>
</dbReference>
<dbReference type="OrthoDB" id="5297549at2759"/>
<protein>
    <recommendedName>
        <fullName evidence="3">Asteroid domain-containing protein</fullName>
    </recommendedName>
</protein>
<dbReference type="InterPro" id="IPR029060">
    <property type="entry name" value="PIN-like_dom_sf"/>
</dbReference>
<reference evidence="4" key="1">
    <citation type="submission" date="2019-07" db="EMBL/GenBank/DDBJ databases">
        <title>Hyphodiscus hymeniophilus genome sequencing and assembly.</title>
        <authorList>
            <person name="Kramer G."/>
            <person name="Nodwell J."/>
        </authorList>
    </citation>
    <scope>NUCLEOTIDE SEQUENCE</scope>
    <source>
        <strain evidence="4">ATCC 34498</strain>
    </source>
</reference>
<keyword evidence="5" id="KW-1185">Reference proteome</keyword>
<feature type="compositionally biased region" description="Polar residues" evidence="2">
    <location>
        <begin position="582"/>
        <end position="594"/>
    </location>
</feature>
<evidence type="ECO:0000259" key="3">
    <source>
        <dbReference type="Pfam" id="PF12813"/>
    </source>
</evidence>
<accession>A0A9P6VFH4</accession>
<dbReference type="InterPro" id="IPR026832">
    <property type="entry name" value="Asteroid"/>
</dbReference>
<organism evidence="4 5">
    <name type="scientific">Hyphodiscus hymeniophilus</name>
    <dbReference type="NCBI Taxonomy" id="353542"/>
    <lineage>
        <taxon>Eukaryota</taxon>
        <taxon>Fungi</taxon>
        <taxon>Dikarya</taxon>
        <taxon>Ascomycota</taxon>
        <taxon>Pezizomycotina</taxon>
        <taxon>Leotiomycetes</taxon>
        <taxon>Helotiales</taxon>
        <taxon>Hyphodiscaceae</taxon>
        <taxon>Hyphodiscus</taxon>
    </lineage>
</organism>
<dbReference type="InterPro" id="IPR039436">
    <property type="entry name" value="Asteroid_dom"/>
</dbReference>
<dbReference type="SUPFAM" id="SSF88723">
    <property type="entry name" value="PIN domain-like"/>
    <property type="match status" value="1"/>
</dbReference>
<dbReference type="Gene3D" id="3.40.50.1010">
    <property type="entry name" value="5'-nuclease"/>
    <property type="match status" value="1"/>
</dbReference>
<evidence type="ECO:0000313" key="5">
    <source>
        <dbReference type="Proteomes" id="UP000785200"/>
    </source>
</evidence>
<dbReference type="PANTHER" id="PTHR15665">
    <property type="entry name" value="ASTEROID PROTEIN"/>
    <property type="match status" value="1"/>
</dbReference>
<dbReference type="AlphaFoldDB" id="A0A9P6VFH4"/>
<comment type="similarity">
    <text evidence="1">Belongs to the asteroid family.</text>
</comment>
<name>A0A9P6VFH4_9HELO</name>
<proteinExistence type="inferred from homology"/>
<sequence length="603" mass="67378">MGIPYLITYLRPYAELKSLAGQDVIVDGPGLCYHIHHRCLGRRTEARNSFEAAPSYGELGLATVEWLDGLRDNGAVVKKIYFDGFLPPAKIRTRLERLQRQTTQLIDYHNTHKTPGRTTPRSCETAPQSIFEGKHPRSALTSLPPPSFLVPAILEVLQSSKYYKDVTEVVPGEADLYCAKYISYHGGVVLTGDSDLLVHSLGTDGAVSFFGDVESSSEEQPGYLRTQIYQSAAIAERLGLPKTHGLLSLAFEMFMDHYGTFPKLVAQAAALKAVMASGSMFEDFCKEYTSGSEEPEVIGPSMRIFQSLDPRISEVVLQFPQLAKLAGQDAAAGNPSQDAPHVFLPFLLDCPNRTSAWEISTSVRQLAYGLLNLIVAKDQERFTVIEQRRQGKTPSTREWQLPRLSEISDACIATSDRFTELEDLHVPKTELWLAAMICQELEWSNSLDRASLSQIAMGQLSEFPDRDLDCSWDIVHFIAQMQGSYYSFRILKQILGVVMSSDEEPRLPNAVRQLSSRLECLPGFCEDPEINDMHSLYKRMKTTGLLQIAQRVVGIEEPPPIAADEGLTKPSRKKRKRERIADTNSLATNKTNSRNIFELLPQE</sequence>
<evidence type="ECO:0000313" key="4">
    <source>
        <dbReference type="EMBL" id="KAG0646855.1"/>
    </source>
</evidence>
<feature type="region of interest" description="Disordered" evidence="2">
    <location>
        <begin position="560"/>
        <end position="594"/>
    </location>
</feature>
<feature type="domain" description="Asteroid" evidence="3">
    <location>
        <begin position="146"/>
        <end position="398"/>
    </location>
</feature>
<dbReference type="PANTHER" id="PTHR15665:SF1">
    <property type="entry name" value="PROTEIN ASTEROID HOMOLOG 1"/>
    <property type="match status" value="1"/>
</dbReference>
<evidence type="ECO:0000256" key="2">
    <source>
        <dbReference type="SAM" id="MobiDB-lite"/>
    </source>
</evidence>
<dbReference type="Proteomes" id="UP000785200">
    <property type="component" value="Unassembled WGS sequence"/>
</dbReference>